<accession>A0ABD3PM90</accession>
<proteinExistence type="predicted"/>
<evidence type="ECO:0000313" key="1">
    <source>
        <dbReference type="EMBL" id="KAL3788831.1"/>
    </source>
</evidence>
<organism evidence="1 2">
    <name type="scientific">Cyclotella atomus</name>
    <dbReference type="NCBI Taxonomy" id="382360"/>
    <lineage>
        <taxon>Eukaryota</taxon>
        <taxon>Sar</taxon>
        <taxon>Stramenopiles</taxon>
        <taxon>Ochrophyta</taxon>
        <taxon>Bacillariophyta</taxon>
        <taxon>Coscinodiscophyceae</taxon>
        <taxon>Thalassiosirophycidae</taxon>
        <taxon>Stephanodiscales</taxon>
        <taxon>Stephanodiscaceae</taxon>
        <taxon>Cyclotella</taxon>
    </lineage>
</organism>
<protein>
    <recommendedName>
        <fullName evidence="3">4Fe-4S ferredoxin-type domain-containing protein</fullName>
    </recommendedName>
</protein>
<dbReference type="Proteomes" id="UP001530400">
    <property type="component" value="Unassembled WGS sequence"/>
</dbReference>
<dbReference type="AlphaFoldDB" id="A0ABD3PM90"/>
<reference evidence="1 2" key="1">
    <citation type="submission" date="2024-10" db="EMBL/GenBank/DDBJ databases">
        <title>Updated reference genomes for cyclostephanoid diatoms.</title>
        <authorList>
            <person name="Roberts W.R."/>
            <person name="Alverson A.J."/>
        </authorList>
    </citation>
    <scope>NUCLEOTIDE SEQUENCE [LARGE SCALE GENOMIC DNA]</scope>
    <source>
        <strain evidence="1 2">AJA010-31</strain>
    </source>
</reference>
<evidence type="ECO:0000313" key="2">
    <source>
        <dbReference type="Proteomes" id="UP001530400"/>
    </source>
</evidence>
<comment type="caution">
    <text evidence="1">The sequence shown here is derived from an EMBL/GenBank/DDBJ whole genome shotgun (WGS) entry which is preliminary data.</text>
</comment>
<keyword evidence="2" id="KW-1185">Reference proteome</keyword>
<gene>
    <name evidence="1" type="ORF">ACHAWO_008156</name>
</gene>
<name>A0ABD3PM90_9STRA</name>
<dbReference type="EMBL" id="JALLPJ020000548">
    <property type="protein sequence ID" value="KAL3788831.1"/>
    <property type="molecule type" value="Genomic_DNA"/>
</dbReference>
<sequence>MPRGGDWSGAPGHNCNVWGRRSENVEGHCRRCKRFIYMKGGKNCVPASSVDGYCGSCIKSCRICGEQIHPKYSDRYAVSLDKAIKDILDEDEPSIWLLGEDAANGETT</sequence>
<evidence type="ECO:0008006" key="3">
    <source>
        <dbReference type="Google" id="ProtNLM"/>
    </source>
</evidence>